<keyword evidence="1" id="KW-0472">Membrane</keyword>
<dbReference type="SUPFAM" id="SSF48726">
    <property type="entry name" value="Immunoglobulin"/>
    <property type="match status" value="3"/>
</dbReference>
<dbReference type="Pfam" id="PF24518">
    <property type="entry name" value="Ig_CD22"/>
    <property type="match status" value="1"/>
</dbReference>
<proteinExistence type="predicted"/>
<evidence type="ECO:0000259" key="3">
    <source>
        <dbReference type="PROSITE" id="PS50835"/>
    </source>
</evidence>
<dbReference type="Gene3D" id="2.60.40.10">
    <property type="entry name" value="Immunoglobulins"/>
    <property type="match status" value="3"/>
</dbReference>
<accession>A0AAV1FLU0</accession>
<evidence type="ECO:0000256" key="2">
    <source>
        <dbReference type="SAM" id="SignalP"/>
    </source>
</evidence>
<dbReference type="PANTHER" id="PTHR46013">
    <property type="entry name" value="VASCULAR CELL ADHESION MOLECULE 1"/>
    <property type="match status" value="1"/>
</dbReference>
<dbReference type="PROSITE" id="PS50835">
    <property type="entry name" value="IG_LIKE"/>
    <property type="match status" value="2"/>
</dbReference>
<keyword evidence="2" id="KW-0732">Signal</keyword>
<gene>
    <name evidence="4" type="ORF">XNOV1_A011276</name>
</gene>
<dbReference type="EMBL" id="OY660871">
    <property type="protein sequence ID" value="CAJ1062045.1"/>
    <property type="molecule type" value="Genomic_DNA"/>
</dbReference>
<keyword evidence="4" id="KW-0675">Receptor</keyword>
<sequence>MGGGAGQSCWLLITLWLKGVLAGDWSVHLPSGPICAVIGSSVALPCSYDYPQSSNETKLSAQGGEVLSEMWCRENSRCITPRYVFHSDGIFPDPSYQNRVEYLGRPGTRNCSLRISDLRQSDSGAYVFYVVTSHLTQKMPEQRGIQLLVADSSSAVAVSASPSSDITEGGAIRLVCCSPAVTSQTSFRWFKSSSSTPTHKGQVWDISDIASDHSGSYYCQIQTREGAKNSTMLHIDVKYPPRNTAVSVSPAEDVQGEFPMTLTCSSDANPPVHTYTWYTGAACFPTADKSFHQSRRTLATPTGRGLTLSSSNITTEEPGLHCCVARNRHGSQMYSVTVTRSRALTPSESSGGRWILIGVTIGVLLAILALVAFFMTRKRKTSRNQSYALTATGEQQYLKDSEKD</sequence>
<reference evidence="4" key="1">
    <citation type="submission" date="2023-08" db="EMBL/GenBank/DDBJ databases">
        <authorList>
            <person name="Alioto T."/>
            <person name="Alioto T."/>
            <person name="Gomez Garrido J."/>
        </authorList>
    </citation>
    <scope>NUCLEOTIDE SEQUENCE</scope>
</reference>
<dbReference type="SMART" id="SM00409">
    <property type="entry name" value="IG"/>
    <property type="match status" value="3"/>
</dbReference>
<feature type="domain" description="Ig-like" evidence="3">
    <location>
        <begin position="154"/>
        <end position="234"/>
    </location>
</feature>
<dbReference type="PANTHER" id="PTHR46013:SF4">
    <property type="entry name" value="B-CELL RECEPTOR CD22-RELATED"/>
    <property type="match status" value="1"/>
</dbReference>
<feature type="domain" description="Ig-like" evidence="3">
    <location>
        <begin position="241"/>
        <end position="339"/>
    </location>
</feature>
<keyword evidence="1" id="KW-1133">Transmembrane helix</keyword>
<evidence type="ECO:0000256" key="1">
    <source>
        <dbReference type="SAM" id="Phobius"/>
    </source>
</evidence>
<feature type="transmembrane region" description="Helical" evidence="1">
    <location>
        <begin position="354"/>
        <end position="375"/>
    </location>
</feature>
<evidence type="ECO:0000313" key="5">
    <source>
        <dbReference type="Proteomes" id="UP001178508"/>
    </source>
</evidence>
<organism evidence="4 5">
    <name type="scientific">Xyrichtys novacula</name>
    <name type="common">Pearly razorfish</name>
    <name type="synonym">Hemipteronotus novacula</name>
    <dbReference type="NCBI Taxonomy" id="13765"/>
    <lineage>
        <taxon>Eukaryota</taxon>
        <taxon>Metazoa</taxon>
        <taxon>Chordata</taxon>
        <taxon>Craniata</taxon>
        <taxon>Vertebrata</taxon>
        <taxon>Euteleostomi</taxon>
        <taxon>Actinopterygii</taxon>
        <taxon>Neopterygii</taxon>
        <taxon>Teleostei</taxon>
        <taxon>Neoteleostei</taxon>
        <taxon>Acanthomorphata</taxon>
        <taxon>Eupercaria</taxon>
        <taxon>Labriformes</taxon>
        <taxon>Labridae</taxon>
        <taxon>Xyrichtys</taxon>
    </lineage>
</organism>
<dbReference type="Pfam" id="PF13895">
    <property type="entry name" value="Ig_2"/>
    <property type="match status" value="1"/>
</dbReference>
<evidence type="ECO:0000313" key="4">
    <source>
        <dbReference type="EMBL" id="CAJ1062045.1"/>
    </source>
</evidence>
<dbReference type="InterPro" id="IPR003599">
    <property type="entry name" value="Ig_sub"/>
</dbReference>
<feature type="signal peptide" evidence="2">
    <location>
        <begin position="1"/>
        <end position="22"/>
    </location>
</feature>
<dbReference type="InterPro" id="IPR013783">
    <property type="entry name" value="Ig-like_fold"/>
</dbReference>
<feature type="chain" id="PRO_5043762940" evidence="2">
    <location>
        <begin position="23"/>
        <end position="404"/>
    </location>
</feature>
<dbReference type="InterPro" id="IPR036179">
    <property type="entry name" value="Ig-like_dom_sf"/>
</dbReference>
<dbReference type="Proteomes" id="UP001178508">
    <property type="component" value="Chromosome 8"/>
</dbReference>
<keyword evidence="5" id="KW-1185">Reference proteome</keyword>
<protein>
    <submittedName>
        <fullName evidence="4">B-cell receptor CD22-like isoform X1</fullName>
    </submittedName>
</protein>
<dbReference type="InterPro" id="IPR056386">
    <property type="entry name" value="Ig_CD22"/>
</dbReference>
<dbReference type="InterPro" id="IPR007110">
    <property type="entry name" value="Ig-like_dom"/>
</dbReference>
<name>A0AAV1FLU0_XYRNO</name>
<dbReference type="AlphaFoldDB" id="A0AAV1FLU0"/>
<keyword evidence="1" id="KW-0812">Transmembrane</keyword>